<evidence type="ECO:0000256" key="19">
    <source>
        <dbReference type="SAM" id="Phobius"/>
    </source>
</evidence>
<dbReference type="SUPFAM" id="SSF50911">
    <property type="entry name" value="Mannose 6-phosphate receptor domain"/>
    <property type="match status" value="1"/>
</dbReference>
<evidence type="ECO:0000256" key="4">
    <source>
        <dbReference type="ARBA" id="ARBA00004614"/>
    </source>
</evidence>
<keyword evidence="7" id="KW-0813">Transport</keyword>
<feature type="compositionally biased region" description="Basic and acidic residues" evidence="18">
    <location>
        <begin position="191"/>
        <end position="204"/>
    </location>
</feature>
<gene>
    <name evidence="22" type="ORF">PECM_002457</name>
</gene>
<evidence type="ECO:0000256" key="3">
    <source>
        <dbReference type="ARBA" id="ARBA00004472"/>
    </source>
</evidence>
<evidence type="ECO:0000256" key="5">
    <source>
        <dbReference type="ARBA" id="ARBA00005363"/>
    </source>
</evidence>
<keyword evidence="11 19" id="KW-1133">Transmembrane helix</keyword>
<dbReference type="GO" id="GO:0000139">
    <property type="term" value="C:Golgi membrane"/>
    <property type="evidence" value="ECO:0007669"/>
    <property type="project" value="UniProtKB-SubCell"/>
</dbReference>
<evidence type="ECO:0000256" key="20">
    <source>
        <dbReference type="SAM" id="SignalP"/>
    </source>
</evidence>
<evidence type="ECO:0000256" key="10">
    <source>
        <dbReference type="ARBA" id="ARBA00022927"/>
    </source>
</evidence>
<keyword evidence="17" id="KW-0968">Cytoplasmic vesicle</keyword>
<dbReference type="GO" id="GO:0031966">
    <property type="term" value="C:mitochondrial membrane"/>
    <property type="evidence" value="ECO:0007669"/>
    <property type="project" value="UniProtKB-SubCell"/>
</dbReference>
<keyword evidence="12" id="KW-0072">Autophagy</keyword>
<keyword evidence="8 19" id="KW-0812">Transmembrane</keyword>
<dbReference type="EMBL" id="WIWV01000162">
    <property type="protein sequence ID" value="KAF7712623.1"/>
    <property type="molecule type" value="Genomic_DNA"/>
</dbReference>
<keyword evidence="13" id="KW-0333">Golgi apparatus</keyword>
<evidence type="ECO:0000256" key="14">
    <source>
        <dbReference type="ARBA" id="ARBA00023128"/>
    </source>
</evidence>
<dbReference type="AlphaFoldDB" id="A0A8J8WDJ0"/>
<feature type="domain" description="MRH" evidence="21">
    <location>
        <begin position="25"/>
        <end position="243"/>
    </location>
</feature>
<protein>
    <recommendedName>
        <fullName evidence="6">Autophagy-related protein 27</fullName>
    </recommendedName>
</protein>
<keyword evidence="9 20" id="KW-0732">Signal</keyword>
<keyword evidence="16" id="KW-1015">Disulfide bond</keyword>
<evidence type="ECO:0000256" key="18">
    <source>
        <dbReference type="SAM" id="MobiDB-lite"/>
    </source>
</evidence>
<dbReference type="GO" id="GO:0006914">
    <property type="term" value="P:autophagy"/>
    <property type="evidence" value="ECO:0007669"/>
    <property type="project" value="UniProtKB-KW"/>
</dbReference>
<evidence type="ECO:0000256" key="16">
    <source>
        <dbReference type="ARBA" id="ARBA00023157"/>
    </source>
</evidence>
<evidence type="ECO:0000256" key="9">
    <source>
        <dbReference type="ARBA" id="ARBA00022729"/>
    </source>
</evidence>
<sequence length="328" mass="36821">MHLKYGGISLLLSTSLSTLGAALTFDCAHVNVDSYKYDLSKLRGVHEIYHVNETETAVTNTTYVLNICRNLGSKAADRGDDGKCGSTKRICGFVNRHPTDGNGSKRFAFPIVGLEHMGGGSMEPKYTRLETIDPETKGVRVELAGGEFKGFDDEGKKKEAAAVIDFKCDPDRSGLEGLTTEEDSEEEADSGSEKERKRRRDEKDESSKRSLQFKSFELEKGDKDGDEEYILRLDWRTRYACDEYQRGKQENSSSWGFFTWFIIIVFLCVAAYLIFGSWLNYNRYGARGWDLLPHGDTIRDIPYLLKDWVRSVISTLQGAGSRGGYSAV</sequence>
<evidence type="ECO:0000256" key="1">
    <source>
        <dbReference type="ARBA" id="ARBA00004304"/>
    </source>
</evidence>
<reference evidence="22" key="1">
    <citation type="journal article" date="2020" name="Front. Microbiol.">
        <title>Gene regulatory networks of Penicillium echinulatum 2HH and Penicillium oxalicum 114-2 inferred by a computational biology approach.</title>
        <authorList>
            <person name="Lenz A.R."/>
            <person name="Galan-Vasquez E."/>
            <person name="Balbinot E."/>
            <person name="De Abreu F.P."/>
            <person name="De Oliveira N.S."/>
            <person name="Da Rosa L.O."/>
            <person name="De Avila E Silva S."/>
            <person name="Camassola M."/>
            <person name="Dillon A.J.P."/>
            <person name="Perez-Rueda E."/>
        </authorList>
    </citation>
    <scope>NUCLEOTIDE SEQUENCE</scope>
    <source>
        <strain evidence="22">S1M29</strain>
    </source>
</reference>
<evidence type="ECO:0000313" key="22">
    <source>
        <dbReference type="EMBL" id="KAF7712623.1"/>
    </source>
</evidence>
<dbReference type="GO" id="GO:0034045">
    <property type="term" value="C:phagophore assembly site membrane"/>
    <property type="evidence" value="ECO:0007669"/>
    <property type="project" value="UniProtKB-SubCell"/>
</dbReference>
<name>A0A8J8WDJ0_9EURO</name>
<dbReference type="Proteomes" id="UP000631181">
    <property type="component" value="Unassembled WGS sequence"/>
</dbReference>
<evidence type="ECO:0000256" key="13">
    <source>
        <dbReference type="ARBA" id="ARBA00023034"/>
    </source>
</evidence>
<evidence type="ECO:0000256" key="7">
    <source>
        <dbReference type="ARBA" id="ARBA00022448"/>
    </source>
</evidence>
<evidence type="ECO:0000256" key="15">
    <source>
        <dbReference type="ARBA" id="ARBA00023136"/>
    </source>
</evidence>
<evidence type="ECO:0000256" key="8">
    <source>
        <dbReference type="ARBA" id="ARBA00022692"/>
    </source>
</evidence>
<dbReference type="Pfam" id="PF09451">
    <property type="entry name" value="ATG27"/>
    <property type="match status" value="1"/>
</dbReference>
<dbReference type="InterPro" id="IPR009011">
    <property type="entry name" value="Man6P_isomerase_rcpt-bd_dom_sf"/>
</dbReference>
<feature type="compositionally biased region" description="Acidic residues" evidence="18">
    <location>
        <begin position="179"/>
        <end position="190"/>
    </location>
</feature>
<proteinExistence type="inferred from homology"/>
<comment type="similarity">
    <text evidence="5">Belongs to the ATG27 family.</text>
</comment>
<evidence type="ECO:0000259" key="21">
    <source>
        <dbReference type="PROSITE" id="PS51914"/>
    </source>
</evidence>
<dbReference type="GO" id="GO:0015031">
    <property type="term" value="P:protein transport"/>
    <property type="evidence" value="ECO:0007669"/>
    <property type="project" value="UniProtKB-KW"/>
</dbReference>
<accession>A0A8J8WDJ0</accession>
<organism evidence="22 23">
    <name type="scientific">Penicillium ucsense</name>
    <dbReference type="NCBI Taxonomy" id="2839758"/>
    <lineage>
        <taxon>Eukaryota</taxon>
        <taxon>Fungi</taxon>
        <taxon>Dikarya</taxon>
        <taxon>Ascomycota</taxon>
        <taxon>Pezizomycotina</taxon>
        <taxon>Eurotiomycetes</taxon>
        <taxon>Eurotiomycetidae</taxon>
        <taxon>Eurotiales</taxon>
        <taxon>Aspergillaceae</taxon>
        <taxon>Penicillium</taxon>
    </lineage>
</organism>
<feature type="region of interest" description="Disordered" evidence="18">
    <location>
        <begin position="173"/>
        <end position="204"/>
    </location>
</feature>
<keyword evidence="15 19" id="KW-0472">Membrane</keyword>
<dbReference type="OrthoDB" id="29460at2759"/>
<feature type="transmembrane region" description="Helical" evidence="19">
    <location>
        <begin position="255"/>
        <end position="275"/>
    </location>
</feature>
<dbReference type="InterPro" id="IPR044865">
    <property type="entry name" value="MRH_dom"/>
</dbReference>
<feature type="signal peptide" evidence="20">
    <location>
        <begin position="1"/>
        <end position="22"/>
    </location>
</feature>
<keyword evidence="14" id="KW-0496">Mitochondrion</keyword>
<dbReference type="PROSITE" id="PS51914">
    <property type="entry name" value="MRH"/>
    <property type="match status" value="1"/>
</dbReference>
<dbReference type="InterPro" id="IPR018939">
    <property type="entry name" value="Autophagy-rel_prot_27"/>
</dbReference>
<dbReference type="PANTHER" id="PTHR15071">
    <property type="entry name" value="MANNOSE-6-PHOSPHATE RECEPTOR FAMILY MEMBER"/>
    <property type="match status" value="1"/>
</dbReference>
<evidence type="ECO:0000313" key="23">
    <source>
        <dbReference type="Proteomes" id="UP000631181"/>
    </source>
</evidence>
<evidence type="ECO:0000256" key="11">
    <source>
        <dbReference type="ARBA" id="ARBA00022989"/>
    </source>
</evidence>
<evidence type="ECO:0000256" key="6">
    <source>
        <dbReference type="ARBA" id="ARBA00013776"/>
    </source>
</evidence>
<feature type="chain" id="PRO_5035183817" description="Autophagy-related protein 27" evidence="20">
    <location>
        <begin position="23"/>
        <end position="328"/>
    </location>
</feature>
<dbReference type="PANTHER" id="PTHR15071:SF13">
    <property type="entry name" value="AUTOPHAGY-RELATED PROTEIN 27"/>
    <property type="match status" value="1"/>
</dbReference>
<comment type="subcellular location">
    <subcellularLocation>
        <location evidence="2">Cytoplasmic vesicle membrane</location>
        <topology evidence="2">Single-pass type I membrane protein</topology>
    </subcellularLocation>
    <subcellularLocation>
        <location evidence="4">Golgi apparatus membrane</location>
        <topology evidence="4">Single-pass type I membrane protein</topology>
    </subcellularLocation>
    <subcellularLocation>
        <location evidence="1">Mitochondrion membrane</location>
        <topology evidence="1">Single-pass membrane protein</topology>
    </subcellularLocation>
    <subcellularLocation>
        <location evidence="3">Preautophagosomal structure membrane</location>
        <topology evidence="3">Single-pass type I membrane protein</topology>
    </subcellularLocation>
</comment>
<dbReference type="Gene3D" id="2.70.130.10">
    <property type="entry name" value="Mannose-6-phosphate receptor binding domain"/>
    <property type="match status" value="1"/>
</dbReference>
<evidence type="ECO:0000256" key="17">
    <source>
        <dbReference type="ARBA" id="ARBA00023329"/>
    </source>
</evidence>
<comment type="caution">
    <text evidence="22">The sequence shown here is derived from an EMBL/GenBank/DDBJ whole genome shotgun (WGS) entry which is preliminary data.</text>
</comment>
<keyword evidence="10" id="KW-0653">Protein transport</keyword>
<evidence type="ECO:0000256" key="12">
    <source>
        <dbReference type="ARBA" id="ARBA00023006"/>
    </source>
</evidence>
<keyword evidence="23" id="KW-1185">Reference proteome</keyword>
<evidence type="ECO:0000256" key="2">
    <source>
        <dbReference type="ARBA" id="ARBA00004358"/>
    </source>
</evidence>
<dbReference type="GO" id="GO:0030659">
    <property type="term" value="C:cytoplasmic vesicle membrane"/>
    <property type="evidence" value="ECO:0007669"/>
    <property type="project" value="UniProtKB-SubCell"/>
</dbReference>